<proteinExistence type="predicted"/>
<name>A0ABV0K016_9CYAN</name>
<gene>
    <name evidence="1" type="ORF">NC992_00165</name>
</gene>
<evidence type="ECO:0000313" key="2">
    <source>
        <dbReference type="Proteomes" id="UP001482513"/>
    </source>
</evidence>
<keyword evidence="2" id="KW-1185">Reference proteome</keyword>
<dbReference type="Proteomes" id="UP001482513">
    <property type="component" value="Unassembled WGS sequence"/>
</dbReference>
<accession>A0ABV0K016</accession>
<evidence type="ECO:0000313" key="1">
    <source>
        <dbReference type="EMBL" id="MEP0945273.1"/>
    </source>
</evidence>
<comment type="caution">
    <text evidence="1">The sequence shown here is derived from an EMBL/GenBank/DDBJ whole genome shotgun (WGS) entry which is preliminary data.</text>
</comment>
<protein>
    <submittedName>
        <fullName evidence="1">Uncharacterized protein</fullName>
    </submittedName>
</protein>
<dbReference type="RefSeq" id="WP_190522620.1">
    <property type="nucleotide sequence ID" value="NZ_JAMPKX010000001.1"/>
</dbReference>
<organism evidence="1 2">
    <name type="scientific">Leptolyngbya subtilissima DQ-A4</name>
    <dbReference type="NCBI Taxonomy" id="2933933"/>
    <lineage>
        <taxon>Bacteria</taxon>
        <taxon>Bacillati</taxon>
        <taxon>Cyanobacteriota</taxon>
        <taxon>Cyanophyceae</taxon>
        <taxon>Leptolyngbyales</taxon>
        <taxon>Leptolyngbyaceae</taxon>
        <taxon>Leptolyngbya group</taxon>
        <taxon>Leptolyngbya</taxon>
    </lineage>
</organism>
<sequence length="132" mass="14611">MTLVTGQIVFLECRQTRLYAEVIQVLALRPTGWIRPLALVSETEMIALGADFDATSLTATKPAVPDMLWPLEQLQPALDTEVIPLLASLSAKSPNSASVLPPDSDRRHLTVNEFVQWLWADRQASDPSSFHD</sequence>
<dbReference type="EMBL" id="JAMPKX010000001">
    <property type="protein sequence ID" value="MEP0945273.1"/>
    <property type="molecule type" value="Genomic_DNA"/>
</dbReference>
<reference evidence="1 2" key="1">
    <citation type="submission" date="2022-04" db="EMBL/GenBank/DDBJ databases">
        <title>Positive selection, recombination, and allopatry shape intraspecific diversity of widespread and dominant cyanobacteria.</title>
        <authorList>
            <person name="Wei J."/>
            <person name="Shu W."/>
            <person name="Hu C."/>
        </authorList>
    </citation>
    <scope>NUCLEOTIDE SEQUENCE [LARGE SCALE GENOMIC DNA]</scope>
    <source>
        <strain evidence="1 2">DQ-A4</strain>
    </source>
</reference>